<accession>A0AAD1SV74</accession>
<name>A0AAD1SV74_PELCU</name>
<reference evidence="2" key="1">
    <citation type="submission" date="2022-03" db="EMBL/GenBank/DDBJ databases">
        <authorList>
            <person name="Alioto T."/>
            <person name="Alioto T."/>
            <person name="Gomez Garrido J."/>
        </authorList>
    </citation>
    <scope>NUCLEOTIDE SEQUENCE</scope>
</reference>
<dbReference type="Proteomes" id="UP001295444">
    <property type="component" value="Chromosome 08"/>
</dbReference>
<keyword evidence="3" id="KW-1185">Reference proteome</keyword>
<evidence type="ECO:0000256" key="1">
    <source>
        <dbReference type="SAM" id="MobiDB-lite"/>
    </source>
</evidence>
<dbReference type="EMBL" id="OW240919">
    <property type="protein sequence ID" value="CAH2311065.1"/>
    <property type="molecule type" value="Genomic_DNA"/>
</dbReference>
<evidence type="ECO:0000313" key="3">
    <source>
        <dbReference type="Proteomes" id="UP001295444"/>
    </source>
</evidence>
<organism evidence="2 3">
    <name type="scientific">Pelobates cultripes</name>
    <name type="common">Western spadefoot toad</name>
    <dbReference type="NCBI Taxonomy" id="61616"/>
    <lineage>
        <taxon>Eukaryota</taxon>
        <taxon>Metazoa</taxon>
        <taxon>Chordata</taxon>
        <taxon>Craniata</taxon>
        <taxon>Vertebrata</taxon>
        <taxon>Euteleostomi</taxon>
        <taxon>Amphibia</taxon>
        <taxon>Batrachia</taxon>
        <taxon>Anura</taxon>
        <taxon>Pelobatoidea</taxon>
        <taxon>Pelobatidae</taxon>
        <taxon>Pelobates</taxon>
    </lineage>
</organism>
<protein>
    <submittedName>
        <fullName evidence="2">Alpha-N-acetylgalactosaminide alpha-2,6-sialyltransferase 5 isoform X2</fullName>
    </submittedName>
</protein>
<sequence length="187" mass="20802">MKTLLRHGLAVFLALSTMCTSLVIMYSNMYSVKVQQAQHGTSIRSTPKESPPSPVLEGYISVVDHKNVLTIVVQCRIFLGEYRRSSVPGATLTFAVPSMEDRQYSPGRIRHQTARDTQTSTPEGTGGNSPGPRPASRDTRQEEAGTGRKPERKRREITELRDHSEKPTNLQGKNPVTKVRPRSENVC</sequence>
<feature type="compositionally biased region" description="Basic and acidic residues" evidence="1">
    <location>
        <begin position="135"/>
        <end position="166"/>
    </location>
</feature>
<proteinExistence type="predicted"/>
<gene>
    <name evidence="2" type="ORF">PECUL_23A047017</name>
</gene>
<evidence type="ECO:0000313" key="2">
    <source>
        <dbReference type="EMBL" id="CAH2311065.1"/>
    </source>
</evidence>
<feature type="region of interest" description="Disordered" evidence="1">
    <location>
        <begin position="101"/>
        <end position="187"/>
    </location>
</feature>
<dbReference type="AlphaFoldDB" id="A0AAD1SV74"/>